<dbReference type="AlphaFoldDB" id="A0A0V8RWU6"/>
<sequence length="130" mass="14264">MSSRSGSGEKRVGMGPGAGLASELLEAAVKNPEAAAYWLMVYMTYFRNVVVEAAAHLYRSMGLRAGMMQLGNMVEEAIYKSFHVQEAAARARGARLETLDDLLEQSRVCHHDAAAKLSPLGIEIFRYREG</sequence>
<organism evidence="1 2">
    <name type="scientific">Pyrodictium occultum</name>
    <dbReference type="NCBI Taxonomy" id="2309"/>
    <lineage>
        <taxon>Archaea</taxon>
        <taxon>Thermoproteota</taxon>
        <taxon>Thermoprotei</taxon>
        <taxon>Desulfurococcales</taxon>
        <taxon>Pyrodictiaceae</taxon>
        <taxon>Pyrodictium</taxon>
    </lineage>
</organism>
<dbReference type="STRING" id="2309.CF15_07330"/>
<reference evidence="1 2" key="1">
    <citation type="submission" date="2015-11" db="EMBL/GenBank/DDBJ databases">
        <title>Genome sequence of Pyrodictium occultum PL-19, a marine hyperthermophilic archaeon isolated from Volcano, Italy.</title>
        <authorList>
            <person name="Utturkar S."/>
            <person name="Huber H."/>
            <person name="Leptihn S."/>
            <person name="Brown S."/>
            <person name="Stetter K.O."/>
            <person name="Podar M."/>
        </authorList>
    </citation>
    <scope>NUCLEOTIDE SEQUENCE [LARGE SCALE GENOMIC DNA]</scope>
    <source>
        <strain evidence="1 2">PL-19</strain>
    </source>
</reference>
<accession>A0A0V8RWU6</accession>
<gene>
    <name evidence="1" type="ORF">CF15_07330</name>
</gene>
<dbReference type="EMBL" id="LNTB01000001">
    <property type="protein sequence ID" value="KSW12523.1"/>
    <property type="molecule type" value="Genomic_DNA"/>
</dbReference>
<evidence type="ECO:0000313" key="1">
    <source>
        <dbReference type="EMBL" id="KSW12523.1"/>
    </source>
</evidence>
<name>A0A0V8RWU6_PYROC</name>
<dbReference type="RefSeq" id="WP_058371206.1">
    <property type="nucleotide sequence ID" value="NZ_LNTB01000001.1"/>
</dbReference>
<dbReference type="Proteomes" id="UP000053352">
    <property type="component" value="Unassembled WGS sequence"/>
</dbReference>
<proteinExistence type="predicted"/>
<protein>
    <submittedName>
        <fullName evidence="1">Uncharacterized protein</fullName>
    </submittedName>
</protein>
<comment type="caution">
    <text evidence="1">The sequence shown here is derived from an EMBL/GenBank/DDBJ whole genome shotgun (WGS) entry which is preliminary data.</text>
</comment>
<keyword evidence="2" id="KW-1185">Reference proteome</keyword>
<evidence type="ECO:0000313" key="2">
    <source>
        <dbReference type="Proteomes" id="UP000053352"/>
    </source>
</evidence>